<reference evidence="1" key="1">
    <citation type="journal article" date="2023" name="Int. J. Syst. Evol. Microbiol.">
        <title>&lt;i&gt;Clostridium folliculivorans&lt;/i&gt; sp. nov., isolated from soil samples of an organic paddy in Japan.</title>
        <authorList>
            <person name="Tazawa J."/>
            <person name="Kobayashi H."/>
            <person name="Tanizawa Y."/>
            <person name="Uchino A."/>
            <person name="Tanaka F."/>
            <person name="Urashima Y."/>
            <person name="Miura S."/>
            <person name="Sakamoto M."/>
            <person name="Ohkuma M."/>
            <person name="Tohno M."/>
        </authorList>
    </citation>
    <scope>NUCLEOTIDE SEQUENCE</scope>
    <source>
        <strain evidence="1">D1-1</strain>
    </source>
</reference>
<gene>
    <name evidence="1" type="ORF">CFOLD11_17110</name>
</gene>
<accession>A0A9W6DA03</accession>
<dbReference type="InterPro" id="IPR051805">
    <property type="entry name" value="Dehydratase_Activator_Redct"/>
</dbReference>
<organism evidence="1 2">
    <name type="scientific">Clostridium folliculivorans</name>
    <dbReference type="NCBI Taxonomy" id="2886038"/>
    <lineage>
        <taxon>Bacteria</taxon>
        <taxon>Bacillati</taxon>
        <taxon>Bacillota</taxon>
        <taxon>Clostridia</taxon>
        <taxon>Eubacteriales</taxon>
        <taxon>Clostridiaceae</taxon>
        <taxon>Clostridium</taxon>
    </lineage>
</organism>
<evidence type="ECO:0000313" key="2">
    <source>
        <dbReference type="Proteomes" id="UP001057868"/>
    </source>
</evidence>
<keyword evidence="2" id="KW-1185">Reference proteome</keyword>
<evidence type="ECO:0000313" key="1">
    <source>
        <dbReference type="EMBL" id="GKU24885.1"/>
    </source>
</evidence>
<sequence>MKITFPHMGNVYLAAKALFDGLGIDYVIPNQSSKSSLEIGALHSPEEICLPFKIMIGNYIEAIEQGADTVIITGSCGPCRFGEYCEMQMNLLKKLGHDLDFIVIDAPKEIGVKELFARVSKISSVSEKTVFEKLRVLYDALRVVRLVDEVEAKAHYLAGFEKETGTCKRLLHKCKAEALKTSNPSQMIKILLDYKKQIDNVTIDSKKNPIKIAIIGEIYTVIEPFSNLYIEDKLMDYGVSTTRRLTPSWWVKNTALVPTKLNSLDIRKGSKEYLPLYIGGHARECIGEAVLAHEEGCDGAIQIFPMGCMPEIVSKAILPKISSDKDFPIMSLVVDEMTGEAGYVTRIEAFVDLLERRKMRCTTLA</sequence>
<proteinExistence type="predicted"/>
<name>A0A9W6DA03_9CLOT</name>
<comment type="caution">
    <text evidence="1">The sequence shown here is derived from an EMBL/GenBank/DDBJ whole genome shotgun (WGS) entry which is preliminary data.</text>
</comment>
<dbReference type="PANTHER" id="PTHR32329:SF2">
    <property type="entry name" value="BIFUNCTIONAL PROTEIN [INCLUDES 2-HYDROXYACYL-COA DEHYDRATASE (N-TER) AND ITS ACTIVATOR DOMAIN (C_TERM)"/>
    <property type="match status" value="1"/>
</dbReference>
<dbReference type="EMBL" id="BQXY01000002">
    <property type="protein sequence ID" value="GKU24885.1"/>
    <property type="molecule type" value="Genomic_DNA"/>
</dbReference>
<protein>
    <submittedName>
        <fullName evidence="1">2-hydroxyglutaryl-CoA dehydratase</fullName>
    </submittedName>
</protein>
<dbReference type="RefSeq" id="WP_261851863.1">
    <property type="nucleotide sequence ID" value="NZ_BQXY01000002.1"/>
</dbReference>
<dbReference type="AlphaFoldDB" id="A0A9W6DA03"/>
<dbReference type="PANTHER" id="PTHR32329">
    <property type="entry name" value="BIFUNCTIONAL PROTEIN [INCLUDES 2-HYDROXYACYL-COA DEHYDRATASE (N-TER) AND ITS ACTIVATOR DOMAIN (C_TERM)-RELATED"/>
    <property type="match status" value="1"/>
</dbReference>
<dbReference type="Proteomes" id="UP001057868">
    <property type="component" value="Unassembled WGS sequence"/>
</dbReference>
<dbReference type="Gene3D" id="3.40.50.11900">
    <property type="match status" value="1"/>
</dbReference>